<feature type="transmembrane region" description="Helical" evidence="6">
    <location>
        <begin position="38"/>
        <end position="55"/>
    </location>
</feature>
<evidence type="ECO:0000256" key="5">
    <source>
        <dbReference type="ARBA" id="ARBA00023136"/>
    </source>
</evidence>
<comment type="subcellular location">
    <subcellularLocation>
        <location evidence="1">Cell membrane</location>
        <topology evidence="1">Multi-pass membrane protein</topology>
    </subcellularLocation>
</comment>
<feature type="transmembrane region" description="Helical" evidence="6">
    <location>
        <begin position="87"/>
        <end position="113"/>
    </location>
</feature>
<feature type="transmembrane region" description="Helical" evidence="6">
    <location>
        <begin position="133"/>
        <end position="156"/>
    </location>
</feature>
<dbReference type="EMBL" id="PYLZ01000003">
    <property type="protein sequence ID" value="PSW25609.1"/>
    <property type="molecule type" value="Genomic_DNA"/>
</dbReference>
<dbReference type="GO" id="GO:0020037">
    <property type="term" value="F:heme binding"/>
    <property type="evidence" value="ECO:0007669"/>
    <property type="project" value="TreeGrafter"/>
</dbReference>
<organism evidence="8 9">
    <name type="scientific">Photobacterium swingsii</name>
    <dbReference type="NCBI Taxonomy" id="680026"/>
    <lineage>
        <taxon>Bacteria</taxon>
        <taxon>Pseudomonadati</taxon>
        <taxon>Pseudomonadota</taxon>
        <taxon>Gammaproteobacteria</taxon>
        <taxon>Vibrionales</taxon>
        <taxon>Vibrionaceae</taxon>
        <taxon>Photobacterium</taxon>
    </lineage>
</organism>
<gene>
    <name evidence="8" type="ORF">C9I94_08185</name>
</gene>
<keyword evidence="5 6" id="KW-0472">Membrane</keyword>
<dbReference type="SUPFAM" id="SSF81342">
    <property type="entry name" value="Transmembrane di-heme cytochromes"/>
    <property type="match status" value="1"/>
</dbReference>
<comment type="caution">
    <text evidence="8">The sequence shown here is derived from an EMBL/GenBank/DDBJ whole genome shotgun (WGS) entry which is preliminary data.</text>
</comment>
<accession>A0A0J8VES5</accession>
<proteinExistence type="predicted"/>
<dbReference type="InterPro" id="IPR051542">
    <property type="entry name" value="Hydrogenase_cytochrome"/>
</dbReference>
<dbReference type="Proteomes" id="UP000240481">
    <property type="component" value="Unassembled WGS sequence"/>
</dbReference>
<dbReference type="GO" id="GO:0009055">
    <property type="term" value="F:electron transfer activity"/>
    <property type="evidence" value="ECO:0007669"/>
    <property type="project" value="InterPro"/>
</dbReference>
<dbReference type="InterPro" id="IPR016174">
    <property type="entry name" value="Di-haem_cyt_TM"/>
</dbReference>
<keyword evidence="2" id="KW-1003">Cell membrane</keyword>
<dbReference type="PANTHER" id="PTHR30485">
    <property type="entry name" value="NI/FE-HYDROGENASE 1 B-TYPE CYTOCHROME SUBUNIT"/>
    <property type="match status" value="1"/>
</dbReference>
<dbReference type="RefSeq" id="WP_048897627.1">
    <property type="nucleotide sequence ID" value="NZ_AP024853.1"/>
</dbReference>
<feature type="transmembrane region" description="Helical" evidence="6">
    <location>
        <begin position="190"/>
        <end position="207"/>
    </location>
</feature>
<dbReference type="GO" id="GO:0005886">
    <property type="term" value="C:plasma membrane"/>
    <property type="evidence" value="ECO:0007669"/>
    <property type="project" value="UniProtKB-SubCell"/>
</dbReference>
<evidence type="ECO:0000259" key="7">
    <source>
        <dbReference type="Pfam" id="PF01292"/>
    </source>
</evidence>
<keyword evidence="3 6" id="KW-0812">Transmembrane</keyword>
<reference evidence="8 9" key="1">
    <citation type="submission" date="2018-01" db="EMBL/GenBank/DDBJ databases">
        <title>Whole genome sequencing of Histamine producing bacteria.</title>
        <authorList>
            <person name="Butler K."/>
        </authorList>
    </citation>
    <scope>NUCLEOTIDE SEQUENCE [LARGE SCALE GENOMIC DNA]</scope>
    <source>
        <strain evidence="8 9">DSM 24669</strain>
    </source>
</reference>
<feature type="domain" description="Cytochrome b561 bacterial/Ni-hydrogenase" evidence="7">
    <location>
        <begin position="4"/>
        <end position="170"/>
    </location>
</feature>
<dbReference type="Pfam" id="PF01292">
    <property type="entry name" value="Ni_hydr_CYTB"/>
    <property type="match status" value="1"/>
</dbReference>
<dbReference type="STRING" id="680026.AB733_04280"/>
<sequence length="208" mass="22951">MKIWDLSARIYHWLQATLFCLLLASGFSGKDAHIPLGLMLFTLIMWRLIWGIVGSDTSRFTYFLRSPSSVLRYLRGKENAKAGHNPLGGWMVLCMIGTLLLQCISGLALAGLLDNLPFSDYWLTDSVFAALEGIHLLLANGLPVLIALHLGAILIYKLRAKPLVMAMLTGYQKETRETPHTLYFASNARALLVLTVAGFVTIAIVAFA</sequence>
<evidence type="ECO:0000256" key="3">
    <source>
        <dbReference type="ARBA" id="ARBA00022692"/>
    </source>
</evidence>
<dbReference type="PANTHER" id="PTHR30485:SF2">
    <property type="entry name" value="BLL0597 PROTEIN"/>
    <property type="match status" value="1"/>
</dbReference>
<dbReference type="OrthoDB" id="196472at2"/>
<protein>
    <submittedName>
        <fullName evidence="8">Hydrogenase</fullName>
    </submittedName>
</protein>
<dbReference type="Gene3D" id="1.20.950.20">
    <property type="entry name" value="Transmembrane di-heme cytochromes, Chain C"/>
    <property type="match status" value="1"/>
</dbReference>
<dbReference type="AlphaFoldDB" id="A0A0J8VES5"/>
<dbReference type="GO" id="GO:0022904">
    <property type="term" value="P:respiratory electron transport chain"/>
    <property type="evidence" value="ECO:0007669"/>
    <property type="project" value="InterPro"/>
</dbReference>
<keyword evidence="9" id="KW-1185">Reference proteome</keyword>
<name>A0A0J8VES5_9GAMM</name>
<evidence type="ECO:0000313" key="9">
    <source>
        <dbReference type="Proteomes" id="UP000240481"/>
    </source>
</evidence>
<evidence type="ECO:0000313" key="8">
    <source>
        <dbReference type="EMBL" id="PSW25609.1"/>
    </source>
</evidence>
<evidence type="ECO:0000256" key="4">
    <source>
        <dbReference type="ARBA" id="ARBA00022989"/>
    </source>
</evidence>
<keyword evidence="4 6" id="KW-1133">Transmembrane helix</keyword>
<dbReference type="InterPro" id="IPR011577">
    <property type="entry name" value="Cyt_b561_bac/Ni-Hgenase"/>
</dbReference>
<evidence type="ECO:0000256" key="6">
    <source>
        <dbReference type="SAM" id="Phobius"/>
    </source>
</evidence>
<evidence type="ECO:0000256" key="2">
    <source>
        <dbReference type="ARBA" id="ARBA00022475"/>
    </source>
</evidence>
<evidence type="ECO:0000256" key="1">
    <source>
        <dbReference type="ARBA" id="ARBA00004651"/>
    </source>
</evidence>